<dbReference type="RefSeq" id="WP_169264587.1">
    <property type="nucleotide sequence ID" value="NZ_CAWOXK010000001.1"/>
</dbReference>
<dbReference type="Proteomes" id="UP000503129">
    <property type="component" value="Chromosome"/>
</dbReference>
<organism evidence="2 3">
    <name type="scientific">Brasilonema sennae CENA114</name>
    <dbReference type="NCBI Taxonomy" id="415709"/>
    <lineage>
        <taxon>Bacteria</taxon>
        <taxon>Bacillati</taxon>
        <taxon>Cyanobacteriota</taxon>
        <taxon>Cyanophyceae</taxon>
        <taxon>Nostocales</taxon>
        <taxon>Scytonemataceae</taxon>
        <taxon>Brasilonema</taxon>
        <taxon>Bromeliae group (in: Brasilonema)</taxon>
    </lineage>
</organism>
<evidence type="ECO:0000313" key="3">
    <source>
        <dbReference type="Proteomes" id="UP000503129"/>
    </source>
</evidence>
<reference evidence="2 3" key="1">
    <citation type="submission" date="2018-06" db="EMBL/GenBank/DDBJ databases">
        <title>Comparative genomics of Brasilonema spp. strains.</title>
        <authorList>
            <person name="Alvarenga D.O."/>
            <person name="Fiore M.F."/>
            <person name="Varani A.M."/>
        </authorList>
    </citation>
    <scope>NUCLEOTIDE SEQUENCE [LARGE SCALE GENOMIC DNA]</scope>
    <source>
        <strain evidence="2 3">CENA114</strain>
    </source>
</reference>
<feature type="chain" id="PRO_5032762353" evidence="1">
    <location>
        <begin position="26"/>
        <end position="202"/>
    </location>
</feature>
<accession>A0A856MFV0</accession>
<feature type="signal peptide" evidence="1">
    <location>
        <begin position="1"/>
        <end position="25"/>
    </location>
</feature>
<evidence type="ECO:0000313" key="2">
    <source>
        <dbReference type="EMBL" id="QDL08561.1"/>
    </source>
</evidence>
<evidence type="ECO:0000256" key="1">
    <source>
        <dbReference type="SAM" id="SignalP"/>
    </source>
</evidence>
<proteinExistence type="predicted"/>
<protein>
    <submittedName>
        <fullName evidence="2">Uncharacterized protein</fullName>
    </submittedName>
</protein>
<sequence>MKLLKIALAIAVLFVNLTLAQPSWADRPKFSKNPDYIEVTKTIQELKKSAEGTIPADVQRQIDELEFQKAAIESGTAWGQCRNESGGNLAIYGTGSEESGNSNQLYFLANKQTTPDQWDCQGVYLPADVKVTGLDKTGAVAVKIMDGTQLLVKKNPDTSELELNLPNAKIVKPGETDWFIPNVSQAFLDSRIPNTLTAAEND</sequence>
<dbReference type="KEGG" id="bsen:DP114_12260"/>
<gene>
    <name evidence="2" type="ORF">DP114_12260</name>
</gene>
<keyword evidence="3" id="KW-1185">Reference proteome</keyword>
<name>A0A856MFV0_9CYAN</name>
<dbReference type="AlphaFoldDB" id="A0A856MFV0"/>
<keyword evidence="1" id="KW-0732">Signal</keyword>
<dbReference type="EMBL" id="CP030118">
    <property type="protein sequence ID" value="QDL08561.1"/>
    <property type="molecule type" value="Genomic_DNA"/>
</dbReference>